<dbReference type="KEGG" id="dde:Dde_2597"/>
<organism evidence="1 2">
    <name type="scientific">Oleidesulfovibrio alaskensis (strain ATCC BAA-1058 / DSM 17464 / G20)</name>
    <name type="common">Desulfovibrio alaskensis</name>
    <dbReference type="NCBI Taxonomy" id="207559"/>
    <lineage>
        <taxon>Bacteria</taxon>
        <taxon>Pseudomonadati</taxon>
        <taxon>Thermodesulfobacteriota</taxon>
        <taxon>Desulfovibrionia</taxon>
        <taxon>Desulfovibrionales</taxon>
        <taxon>Desulfovibrionaceae</taxon>
        <taxon>Oleidesulfovibrio</taxon>
    </lineage>
</organism>
<dbReference type="Proteomes" id="UP000002710">
    <property type="component" value="Chromosome"/>
</dbReference>
<proteinExistence type="predicted"/>
<protein>
    <submittedName>
        <fullName evidence="1">Uncharacterized protein</fullName>
    </submittedName>
</protein>
<name>Q30Y53_OLEA2</name>
<sequence>MEPTDNMSQQERFSAYAARLSKMKESRAVREILERELLLEFIRINRGRINEFPLIEAQQRSISELFTLRGLEDPQYERVKNIITGFIQCLNKYGKALENQNPDETQQLIPELSNLEVLLVKSIQGVVFVSALTLDNLSETLTGYFGEQAYKTIDTIIQEEELGVRLWQRYFEAFIDSSVETAFAAMTREEQFSLGREGNLLVLTYRFDNLLRTLDVSPAAPEKSRIQLRFEDEDASFESRRTRKLVMDFLRAEMARTGKPCSESDLAHVSQLICIDPCTAQLDAARTFLHSGAQPEGTTFTRDSALFVLEQVAAIAAGAIIGLNVMREDFLRAPQMLTPKELSVIRALLGPFSLRGLHRVISFVLESQFIAILRRCFGEDAGKMQIRTVRERRVPAAAVADLEKLGMNRIRRNKIWRQDPDDDGSMLFLMASVQELQNIMHLFQMEAALTDAVTKLWDSAAFKVDIRVHINLELLSRTTTNLNQKLAEILARFGISRL</sequence>
<keyword evidence="2" id="KW-1185">Reference proteome</keyword>
<gene>
    <name evidence="1" type="ordered locus">Dde_2597</name>
</gene>
<evidence type="ECO:0000313" key="1">
    <source>
        <dbReference type="EMBL" id="ABB39393.1"/>
    </source>
</evidence>
<reference evidence="1 2" key="1">
    <citation type="journal article" date="2011" name="J. Bacteriol.">
        <title>Complete genome sequence and updated annotation of Desulfovibrio alaskensis G20.</title>
        <authorList>
            <person name="Hauser L.J."/>
            <person name="Land M.L."/>
            <person name="Brown S.D."/>
            <person name="Larimer F."/>
            <person name="Keller K.L."/>
            <person name="Rapp-Giles B.J."/>
            <person name="Price M.N."/>
            <person name="Lin M."/>
            <person name="Bruce D.C."/>
            <person name="Detter J.C."/>
            <person name="Tapia R."/>
            <person name="Han C.S."/>
            <person name="Goodwin L.A."/>
            <person name="Cheng J.F."/>
            <person name="Pitluck S."/>
            <person name="Copeland A."/>
            <person name="Lucas S."/>
            <person name="Nolan M."/>
            <person name="Lapidus A.L."/>
            <person name="Palumbo A.V."/>
            <person name="Wall J.D."/>
        </authorList>
    </citation>
    <scope>NUCLEOTIDE SEQUENCE [LARGE SCALE GENOMIC DNA]</scope>
    <source>
        <strain evidence="2">ATCC BAA 1058 / DSM 17464 / G20</strain>
    </source>
</reference>
<accession>Q30Y53</accession>
<evidence type="ECO:0000313" key="2">
    <source>
        <dbReference type="Proteomes" id="UP000002710"/>
    </source>
</evidence>
<dbReference type="HOGENOM" id="CLU_540501_0_0_7"/>
<dbReference type="EMBL" id="CP000112">
    <property type="protein sequence ID" value="ABB39393.1"/>
    <property type="molecule type" value="Genomic_DNA"/>
</dbReference>
<dbReference type="STRING" id="207559.Dde_2597"/>
<dbReference type="AlphaFoldDB" id="Q30Y53"/>
<dbReference type="RefSeq" id="WP_011368434.1">
    <property type="nucleotide sequence ID" value="NC_007519.1"/>
</dbReference>
<dbReference type="eggNOG" id="ENOG5030ZYE">
    <property type="taxonomic scope" value="Bacteria"/>
</dbReference>